<accession>A0A8J7KVH6</accession>
<sequence length="97" mass="10629">MKKTLKVNVVGYIFPPERMCHRLRACSGFRCITKFGTGVAFKISTDIIAYAVSEDRREAGSVPLSLSEELIYEISLNLGGTTMLSSLADGSFFNAVM</sequence>
<gene>
    <name evidence="1" type="ORF">I5677_04630</name>
</gene>
<dbReference type="AlphaFoldDB" id="A0A8J7KVH6"/>
<proteinExistence type="predicted"/>
<evidence type="ECO:0000313" key="2">
    <source>
        <dbReference type="Proteomes" id="UP000623269"/>
    </source>
</evidence>
<keyword evidence="2" id="KW-1185">Reference proteome</keyword>
<dbReference type="EMBL" id="JAEAGR010000003">
    <property type="protein sequence ID" value="MBH1940180.1"/>
    <property type="molecule type" value="Genomic_DNA"/>
</dbReference>
<reference evidence="1" key="1">
    <citation type="submission" date="2020-12" db="EMBL/GenBank/DDBJ databases">
        <title>M. sibirica DSM 26468T genome.</title>
        <authorList>
            <person name="Thieme N."/>
            <person name="Rettenmaier R."/>
            <person name="Zverlov V."/>
            <person name="Liebl W."/>
        </authorList>
    </citation>
    <scope>NUCLEOTIDE SEQUENCE</scope>
    <source>
        <strain evidence="1">DSM 26468</strain>
    </source>
</reference>
<evidence type="ECO:0000313" key="1">
    <source>
        <dbReference type="EMBL" id="MBH1940180.1"/>
    </source>
</evidence>
<organism evidence="1 2">
    <name type="scientific">Mobilitalea sibirica</name>
    <dbReference type="NCBI Taxonomy" id="1462919"/>
    <lineage>
        <taxon>Bacteria</taxon>
        <taxon>Bacillati</taxon>
        <taxon>Bacillota</taxon>
        <taxon>Clostridia</taxon>
        <taxon>Lachnospirales</taxon>
        <taxon>Lachnospiraceae</taxon>
        <taxon>Mobilitalea</taxon>
    </lineage>
</organism>
<comment type="caution">
    <text evidence="1">The sequence shown here is derived from an EMBL/GenBank/DDBJ whole genome shotgun (WGS) entry which is preliminary data.</text>
</comment>
<dbReference type="Proteomes" id="UP000623269">
    <property type="component" value="Unassembled WGS sequence"/>
</dbReference>
<protein>
    <submittedName>
        <fullName evidence="1">Uncharacterized protein</fullName>
    </submittedName>
</protein>
<dbReference type="RefSeq" id="WP_197660398.1">
    <property type="nucleotide sequence ID" value="NZ_JAEAGR010000003.1"/>
</dbReference>
<name>A0A8J7KVH6_9FIRM</name>